<dbReference type="InterPro" id="IPR011989">
    <property type="entry name" value="ARM-like"/>
</dbReference>
<organism evidence="2 3">
    <name type="scientific">Kingdonia uniflora</name>
    <dbReference type="NCBI Taxonomy" id="39325"/>
    <lineage>
        <taxon>Eukaryota</taxon>
        <taxon>Viridiplantae</taxon>
        <taxon>Streptophyta</taxon>
        <taxon>Embryophyta</taxon>
        <taxon>Tracheophyta</taxon>
        <taxon>Spermatophyta</taxon>
        <taxon>Magnoliopsida</taxon>
        <taxon>Ranunculales</taxon>
        <taxon>Circaeasteraceae</taxon>
        <taxon>Kingdonia</taxon>
    </lineage>
</organism>
<gene>
    <name evidence="2" type="ORF">GIB67_023838</name>
</gene>
<evidence type="ECO:0000256" key="1">
    <source>
        <dbReference type="SAM" id="MobiDB-lite"/>
    </source>
</evidence>
<dbReference type="GO" id="GO:0007165">
    <property type="term" value="P:signal transduction"/>
    <property type="evidence" value="ECO:0007669"/>
    <property type="project" value="InterPro"/>
</dbReference>
<accession>A0A7J7NGW6</accession>
<proteinExistence type="predicted"/>
<feature type="region of interest" description="Disordered" evidence="1">
    <location>
        <begin position="1"/>
        <end position="30"/>
    </location>
</feature>
<dbReference type="Proteomes" id="UP000541444">
    <property type="component" value="Unassembled WGS sequence"/>
</dbReference>
<name>A0A7J7NGW6_9MAGN</name>
<dbReference type="PANTHER" id="PTHR10257:SF119">
    <property type="entry name" value="SERINE_THREONINE PROTEIN PHOSPHATASE 2A 59 KDA REGULATORY SUBUNIT B' ZETA ISOFORM"/>
    <property type="match status" value="1"/>
</dbReference>
<feature type="non-terminal residue" evidence="2">
    <location>
        <position position="1"/>
    </location>
</feature>
<reference evidence="2 3" key="1">
    <citation type="journal article" date="2020" name="IScience">
        <title>Genome Sequencing of the Endangered Kingdonia uniflora (Circaeasteraceae, Ranunculales) Reveals Potential Mechanisms of Evolutionary Specialization.</title>
        <authorList>
            <person name="Sun Y."/>
            <person name="Deng T."/>
            <person name="Zhang A."/>
            <person name="Moore M.J."/>
            <person name="Landis J.B."/>
            <person name="Lin N."/>
            <person name="Zhang H."/>
            <person name="Zhang X."/>
            <person name="Huang J."/>
            <person name="Zhang X."/>
            <person name="Sun H."/>
            <person name="Wang H."/>
        </authorList>
    </citation>
    <scope>NUCLEOTIDE SEQUENCE [LARGE SCALE GENOMIC DNA]</scope>
    <source>
        <strain evidence="2">TB1705</strain>
        <tissue evidence="2">Leaf</tissue>
    </source>
</reference>
<dbReference type="SUPFAM" id="SSF48371">
    <property type="entry name" value="ARM repeat"/>
    <property type="match status" value="1"/>
</dbReference>
<dbReference type="GO" id="GO:0000159">
    <property type="term" value="C:protein phosphatase type 2A complex"/>
    <property type="evidence" value="ECO:0007669"/>
    <property type="project" value="InterPro"/>
</dbReference>
<dbReference type="OrthoDB" id="994901at2759"/>
<keyword evidence="3" id="KW-1185">Reference proteome</keyword>
<dbReference type="InterPro" id="IPR002554">
    <property type="entry name" value="PP2A_B56"/>
</dbReference>
<dbReference type="PANTHER" id="PTHR10257">
    <property type="entry name" value="SERINE/THREONINE PROTEIN PHOSPHATASE 2A PP2A REGULATORY SUBUNIT B"/>
    <property type="match status" value="1"/>
</dbReference>
<dbReference type="InterPro" id="IPR016024">
    <property type="entry name" value="ARM-type_fold"/>
</dbReference>
<dbReference type="EMBL" id="JACGCM010000811">
    <property type="protein sequence ID" value="KAF6166128.1"/>
    <property type="molecule type" value="Genomic_DNA"/>
</dbReference>
<feature type="compositionally biased region" description="Polar residues" evidence="1">
    <location>
        <begin position="1"/>
        <end position="10"/>
    </location>
</feature>
<comment type="caution">
    <text evidence="2">The sequence shown here is derived from an EMBL/GenBank/DDBJ whole genome shotgun (WGS) entry which is preliminary data.</text>
</comment>
<dbReference type="AlphaFoldDB" id="A0A7J7NGW6"/>
<sequence>VFSGTRNLPSPCNYPFNKTDAKSNDQQGDTEHWSAFQELSVLDLLGDDGPNAKSERSTVHEAHVAFSVEGFMALDGDDYAVDNFFSEEASFYDNAEDNEKPLDGSSLLRFVASPETDAKIAKRYIDHSFVLRFLDLFDSEDQREREYLRTILHRIYGKFKVHRPFIRKAINNIFYRFIFETEKHNGVAELLEILGSIINGFALPLEEHKLFLVRAFIPLHKPKCVSMYHQQLSYCITQFVEKDIKLADTVIRGLLKYWPITNSSKEVMFLGELEEVLEATQAVESSAAWCLCSDRLVAASTVHIFRWLRALFLWNNDHIRNLITQNQKIAVKDIISRNPQSKYLDVDHDPLAQVFGHVKKGFENLKDMVASLRSSGCATTSTERSRISTPLLREETVVHFLNFHEHIVAIRRALVLPGIQESEEVEYEVIVEIIFEENSLVFGQRGVFFDERLIGTNIKYPRILLRFGY</sequence>
<protein>
    <recommendedName>
        <fullName evidence="4">Serine/threonine protein phosphatase 2A regulatory subunit</fullName>
    </recommendedName>
</protein>
<evidence type="ECO:0000313" key="3">
    <source>
        <dbReference type="Proteomes" id="UP000541444"/>
    </source>
</evidence>
<evidence type="ECO:0008006" key="4">
    <source>
        <dbReference type="Google" id="ProtNLM"/>
    </source>
</evidence>
<dbReference type="Gene3D" id="1.25.10.10">
    <property type="entry name" value="Leucine-rich Repeat Variant"/>
    <property type="match status" value="1"/>
</dbReference>
<evidence type="ECO:0000313" key="2">
    <source>
        <dbReference type="EMBL" id="KAF6166128.1"/>
    </source>
</evidence>
<dbReference type="GO" id="GO:0019888">
    <property type="term" value="F:protein phosphatase regulator activity"/>
    <property type="evidence" value="ECO:0007669"/>
    <property type="project" value="InterPro"/>
</dbReference>
<dbReference type="Pfam" id="PF01603">
    <property type="entry name" value="B56"/>
    <property type="match status" value="1"/>
</dbReference>